<dbReference type="Pfam" id="PF12706">
    <property type="entry name" value="Lactamase_B_2"/>
    <property type="match status" value="1"/>
</dbReference>
<gene>
    <name evidence="2" type="ORF">P9H32_08090</name>
</gene>
<dbReference type="PROSITE" id="PS51257">
    <property type="entry name" value="PROKAR_LIPOPROTEIN"/>
    <property type="match status" value="1"/>
</dbReference>
<dbReference type="PANTHER" id="PTHR42663:SF6">
    <property type="entry name" value="HYDROLASE C777.06C-RELATED"/>
    <property type="match status" value="1"/>
</dbReference>
<sequence>MKHTFLGTGTSHGVPMIGCSCAVCTSTDPRNYRRRSSIYVVTENKHLVFDTPPDFRDQALSFGVGRVDAVFLTHPHADHIYGFDDVRRFSTMQKQHIPVYGQPRTIKQMRKKFDYVDRPSYGFESVPRVKFTDMTEPVSVGNARITPLPVSHGNDPVYGFLIEGDSRRMAYIPDCNGIPETTFRQLQQLDVMILDGLRPKPHPTHFSISECIEQLQKIGAKKSYLTHITHDSDHEQLQKQIGNDITVPWDGLEVAL</sequence>
<keyword evidence="3" id="KW-1185">Reference proteome</keyword>
<dbReference type="RefSeq" id="WP_322608384.1">
    <property type="nucleotide sequence ID" value="NZ_JARVCO010000010.1"/>
</dbReference>
<dbReference type="SUPFAM" id="SSF56281">
    <property type="entry name" value="Metallo-hydrolase/oxidoreductase"/>
    <property type="match status" value="1"/>
</dbReference>
<dbReference type="SMART" id="SM00849">
    <property type="entry name" value="Lactamase_B"/>
    <property type="match status" value="1"/>
</dbReference>
<dbReference type="InterPro" id="IPR036866">
    <property type="entry name" value="RibonucZ/Hydroxyglut_hydro"/>
</dbReference>
<proteinExistence type="predicted"/>
<comment type="caution">
    <text evidence="2">The sequence shown here is derived from an EMBL/GenBank/DDBJ whole genome shotgun (WGS) entry which is preliminary data.</text>
</comment>
<organism evidence="2 3">
    <name type="scientific">Pontiella agarivorans</name>
    <dbReference type="NCBI Taxonomy" id="3038953"/>
    <lineage>
        <taxon>Bacteria</taxon>
        <taxon>Pseudomonadati</taxon>
        <taxon>Kiritimatiellota</taxon>
        <taxon>Kiritimatiellia</taxon>
        <taxon>Kiritimatiellales</taxon>
        <taxon>Pontiellaceae</taxon>
        <taxon>Pontiella</taxon>
    </lineage>
</organism>
<dbReference type="Gene3D" id="3.60.15.10">
    <property type="entry name" value="Ribonuclease Z/Hydroxyacylglutathione hydrolase-like"/>
    <property type="match status" value="1"/>
</dbReference>
<accession>A0ABU5MX92</accession>
<dbReference type="CDD" id="cd16279">
    <property type="entry name" value="metallo-hydrolase-like_MBL-fold"/>
    <property type="match status" value="1"/>
</dbReference>
<dbReference type="Proteomes" id="UP001290861">
    <property type="component" value="Unassembled WGS sequence"/>
</dbReference>
<name>A0ABU5MX92_9BACT</name>
<dbReference type="EMBL" id="JARVCO010000010">
    <property type="protein sequence ID" value="MDZ8118586.1"/>
    <property type="molecule type" value="Genomic_DNA"/>
</dbReference>
<evidence type="ECO:0000313" key="3">
    <source>
        <dbReference type="Proteomes" id="UP001290861"/>
    </source>
</evidence>
<dbReference type="InterPro" id="IPR001279">
    <property type="entry name" value="Metallo-B-lactamas"/>
</dbReference>
<dbReference type="PANTHER" id="PTHR42663">
    <property type="entry name" value="HYDROLASE C777.06C-RELATED-RELATED"/>
    <property type="match status" value="1"/>
</dbReference>
<protein>
    <submittedName>
        <fullName evidence="2">MBL fold metallo-hydrolase</fullName>
    </submittedName>
</protein>
<feature type="domain" description="Metallo-beta-lactamase" evidence="1">
    <location>
        <begin position="34"/>
        <end position="230"/>
    </location>
</feature>
<evidence type="ECO:0000259" key="1">
    <source>
        <dbReference type="SMART" id="SM00849"/>
    </source>
</evidence>
<evidence type="ECO:0000313" key="2">
    <source>
        <dbReference type="EMBL" id="MDZ8118586.1"/>
    </source>
</evidence>
<reference evidence="2 3" key="1">
    <citation type="journal article" date="2024" name="Appl. Environ. Microbiol.">
        <title>Pontiella agarivorans sp. nov., a novel marine anaerobic bacterium capable of degrading macroalgal polysaccharides and fixing nitrogen.</title>
        <authorList>
            <person name="Liu N."/>
            <person name="Kivenson V."/>
            <person name="Peng X."/>
            <person name="Cui Z."/>
            <person name="Lankiewicz T.S."/>
            <person name="Gosselin K.M."/>
            <person name="English C.J."/>
            <person name="Blair E.M."/>
            <person name="O'Malley M.A."/>
            <person name="Valentine D.L."/>
        </authorList>
    </citation>
    <scope>NUCLEOTIDE SEQUENCE [LARGE SCALE GENOMIC DNA]</scope>
    <source>
        <strain evidence="2 3">NLcol2</strain>
    </source>
</reference>